<dbReference type="EMBL" id="PVNG01000011">
    <property type="protein sequence ID" value="PRX63306.1"/>
    <property type="molecule type" value="Genomic_DNA"/>
</dbReference>
<keyword evidence="5" id="KW-1185">Reference proteome</keyword>
<evidence type="ECO:0000256" key="2">
    <source>
        <dbReference type="SAM" id="Phobius"/>
    </source>
</evidence>
<dbReference type="Pfam" id="PF01266">
    <property type="entry name" value="DAO"/>
    <property type="match status" value="1"/>
</dbReference>
<dbReference type="AlphaFoldDB" id="A0A2T0MWH1"/>
<comment type="caution">
    <text evidence="4">The sequence shown here is derived from an EMBL/GenBank/DDBJ whole genome shotgun (WGS) entry which is preliminary data.</text>
</comment>
<gene>
    <name evidence="4" type="ORF">B0I32_111302</name>
</gene>
<keyword evidence="2" id="KW-1133">Transmembrane helix</keyword>
<dbReference type="PANTHER" id="PTHR13847:SF289">
    <property type="entry name" value="GLYCINE OXIDASE"/>
    <property type="match status" value="1"/>
</dbReference>
<dbReference type="Proteomes" id="UP000238312">
    <property type="component" value="Unassembled WGS sequence"/>
</dbReference>
<dbReference type="InterPro" id="IPR036188">
    <property type="entry name" value="FAD/NAD-bd_sf"/>
</dbReference>
<dbReference type="PANTHER" id="PTHR13847">
    <property type="entry name" value="SARCOSINE DEHYDROGENASE-RELATED"/>
    <property type="match status" value="1"/>
</dbReference>
<dbReference type="RefSeq" id="WP_106244209.1">
    <property type="nucleotide sequence ID" value="NZ_PVNG01000011.1"/>
</dbReference>
<accession>A0A2T0MWH1</accession>
<evidence type="ECO:0000256" key="1">
    <source>
        <dbReference type="ARBA" id="ARBA00023002"/>
    </source>
</evidence>
<dbReference type="Gene3D" id="3.50.50.60">
    <property type="entry name" value="FAD/NAD(P)-binding domain"/>
    <property type="match status" value="1"/>
</dbReference>
<keyword evidence="2" id="KW-0812">Transmembrane</keyword>
<dbReference type="SUPFAM" id="SSF51905">
    <property type="entry name" value="FAD/NAD(P)-binding domain"/>
    <property type="match status" value="1"/>
</dbReference>
<dbReference type="GO" id="GO:0016491">
    <property type="term" value="F:oxidoreductase activity"/>
    <property type="evidence" value="ECO:0007669"/>
    <property type="project" value="UniProtKB-KW"/>
</dbReference>
<evidence type="ECO:0000313" key="5">
    <source>
        <dbReference type="Proteomes" id="UP000238312"/>
    </source>
</evidence>
<dbReference type="Gene3D" id="3.30.9.10">
    <property type="entry name" value="D-Amino Acid Oxidase, subunit A, domain 2"/>
    <property type="match status" value="1"/>
</dbReference>
<protein>
    <submittedName>
        <fullName evidence="4">Glycine/D-amino acid oxidase-like deaminating enzyme</fullName>
    </submittedName>
</protein>
<feature type="transmembrane region" description="Helical" evidence="2">
    <location>
        <begin position="12"/>
        <end position="29"/>
    </location>
</feature>
<dbReference type="GO" id="GO:0005737">
    <property type="term" value="C:cytoplasm"/>
    <property type="evidence" value="ECO:0007669"/>
    <property type="project" value="TreeGrafter"/>
</dbReference>
<dbReference type="InterPro" id="IPR006076">
    <property type="entry name" value="FAD-dep_OxRdtase"/>
</dbReference>
<dbReference type="PROSITE" id="PS51257">
    <property type="entry name" value="PROKAR_LIPOPROTEIN"/>
    <property type="match status" value="1"/>
</dbReference>
<name>A0A2T0MWH1_9ACTN</name>
<organism evidence="4 5">
    <name type="scientific">Nonomuraea fuscirosea</name>
    <dbReference type="NCBI Taxonomy" id="1291556"/>
    <lineage>
        <taxon>Bacteria</taxon>
        <taxon>Bacillati</taxon>
        <taxon>Actinomycetota</taxon>
        <taxon>Actinomycetes</taxon>
        <taxon>Streptosporangiales</taxon>
        <taxon>Streptosporangiaceae</taxon>
        <taxon>Nonomuraea</taxon>
    </lineage>
</organism>
<evidence type="ECO:0000259" key="3">
    <source>
        <dbReference type="Pfam" id="PF01266"/>
    </source>
</evidence>
<sequence>MTIGPVRRPYRVAVIGVGVIGACVGWHLSRQGAQVTLIDAGRPGEGVTDWSFSWVNAGNKTERRSYFDLNIAGMAAYRDLATVIGPDPWWHPSGHLRWTDDPAAQADLLKTAGLLTGLGYRAEVHTGAEVRRHLEPALTLPDEVAAVLYPDEAWVHGRHLVTRLVGRTVAEHRFGTAVTAIDTGSDGGVRTVTLSDGTRLDVDIVVNAAGPGAAHLAALLGRHLPMRHEPGLVTRITCARTPIHRVVHAPHLALRPDGDTTMVLHSVEVDAHLDAGADPSPLARLLHESARNLVPALGDSRITESRVAERPIPADGYPSVGAVPSVPGYYEAVSHSGITLGPIIGRLLATEILDGERAESLADFRPERFPA</sequence>
<proteinExistence type="predicted"/>
<reference evidence="4 5" key="1">
    <citation type="submission" date="2018-03" db="EMBL/GenBank/DDBJ databases">
        <title>Genomic Encyclopedia of Type Strains, Phase III (KMG-III): the genomes of soil and plant-associated and newly described type strains.</title>
        <authorList>
            <person name="Whitman W."/>
        </authorList>
    </citation>
    <scope>NUCLEOTIDE SEQUENCE [LARGE SCALE GENOMIC DNA]</scope>
    <source>
        <strain evidence="4 5">CGMCC 4.7104</strain>
    </source>
</reference>
<dbReference type="OrthoDB" id="4775411at2"/>
<feature type="domain" description="FAD dependent oxidoreductase" evidence="3">
    <location>
        <begin position="11"/>
        <end position="349"/>
    </location>
</feature>
<keyword evidence="2" id="KW-0472">Membrane</keyword>
<evidence type="ECO:0000313" key="4">
    <source>
        <dbReference type="EMBL" id="PRX63306.1"/>
    </source>
</evidence>
<keyword evidence="1" id="KW-0560">Oxidoreductase</keyword>